<dbReference type="SUPFAM" id="SSF54637">
    <property type="entry name" value="Thioesterase/thiol ester dehydrase-isomerase"/>
    <property type="match status" value="1"/>
</dbReference>
<evidence type="ECO:0000256" key="2">
    <source>
        <dbReference type="PROSITE-ProRule" id="PRU00703"/>
    </source>
</evidence>
<name>A0A9C7GAG5_9BACI</name>
<protein>
    <submittedName>
        <fullName evidence="4">Inosine-5'-monophosphate dehydrogenase</fullName>
        <ecNumber evidence="4">1.1.1.205</ecNumber>
    </submittedName>
</protein>
<dbReference type="Gene3D" id="3.10.580.10">
    <property type="entry name" value="CBS-domain"/>
    <property type="match status" value="2"/>
</dbReference>
<dbReference type="RefSeq" id="WP_230497131.1">
    <property type="nucleotide sequence ID" value="NZ_CAKJTG010000013.1"/>
</dbReference>
<dbReference type="CDD" id="cd03440">
    <property type="entry name" value="hot_dog"/>
    <property type="match status" value="1"/>
</dbReference>
<accession>A0A9C7GAG5</accession>
<dbReference type="Pfam" id="PF03061">
    <property type="entry name" value="4HBT"/>
    <property type="match status" value="1"/>
</dbReference>
<dbReference type="InterPro" id="IPR028979">
    <property type="entry name" value="Ser_kin/Pase_Hpr-like_N_sf"/>
</dbReference>
<dbReference type="InterPro" id="IPR029069">
    <property type="entry name" value="HotDog_dom_sf"/>
</dbReference>
<dbReference type="EC" id="1.1.1.205" evidence="4"/>
<dbReference type="SUPFAM" id="SSF75138">
    <property type="entry name" value="HprK N-terminal domain-like"/>
    <property type="match status" value="1"/>
</dbReference>
<dbReference type="Pfam" id="PF00571">
    <property type="entry name" value="CBS"/>
    <property type="match status" value="2"/>
</dbReference>
<dbReference type="InterPro" id="IPR051257">
    <property type="entry name" value="Diverse_CBS-Domain"/>
</dbReference>
<keyword evidence="5" id="KW-1185">Reference proteome</keyword>
<dbReference type="EMBL" id="CAKJTG010000013">
    <property type="protein sequence ID" value="CAG9608889.1"/>
    <property type="molecule type" value="Genomic_DNA"/>
</dbReference>
<dbReference type="SUPFAM" id="SSF46785">
    <property type="entry name" value="Winged helix' DNA-binding domain"/>
    <property type="match status" value="1"/>
</dbReference>
<dbReference type="SMART" id="SM00116">
    <property type="entry name" value="CBS"/>
    <property type="match status" value="2"/>
</dbReference>
<dbReference type="InterPro" id="IPR046342">
    <property type="entry name" value="CBS_dom_sf"/>
</dbReference>
<comment type="caution">
    <text evidence="4">The sequence shown here is derived from an EMBL/GenBank/DDBJ whole genome shotgun (WGS) entry which is preliminary data.</text>
</comment>
<dbReference type="InterPro" id="IPR006683">
    <property type="entry name" value="Thioestr_dom"/>
</dbReference>
<dbReference type="PROSITE" id="PS51371">
    <property type="entry name" value="CBS"/>
    <property type="match status" value="2"/>
</dbReference>
<dbReference type="InterPro" id="IPR010766">
    <property type="entry name" value="DRTGG"/>
</dbReference>
<dbReference type="PANTHER" id="PTHR43080">
    <property type="entry name" value="CBS DOMAIN-CONTAINING PROTEIN CBSX3, MITOCHONDRIAL"/>
    <property type="match status" value="1"/>
</dbReference>
<dbReference type="CDD" id="cd04596">
    <property type="entry name" value="CBS_pair_DRTGG_assoc"/>
    <property type="match status" value="1"/>
</dbReference>
<dbReference type="Gene3D" id="3.10.129.10">
    <property type="entry name" value="Hotdog Thioesterase"/>
    <property type="match status" value="1"/>
</dbReference>
<dbReference type="GO" id="GO:0003938">
    <property type="term" value="F:IMP dehydrogenase activity"/>
    <property type="evidence" value="ECO:0007669"/>
    <property type="project" value="UniProtKB-EC"/>
</dbReference>
<proteinExistence type="predicted"/>
<dbReference type="InterPro" id="IPR036388">
    <property type="entry name" value="WH-like_DNA-bd_sf"/>
</dbReference>
<dbReference type="SUPFAM" id="SSF54631">
    <property type="entry name" value="CBS-domain pair"/>
    <property type="match status" value="1"/>
</dbReference>
<feature type="domain" description="CBS" evidence="3">
    <location>
        <begin position="256"/>
        <end position="314"/>
    </location>
</feature>
<dbReference type="InterPro" id="IPR000644">
    <property type="entry name" value="CBS_dom"/>
</dbReference>
<sequence length="439" mass="48957">MATKHEQILQYIDSLPVGEKISVRQIAKAMSVSEGTAYRAIKDSENKGYVSTIERVGTIRIERKKKENIEKLTYAEIVNIIDGQVVGGRSGLHKTLNKFVIGAMKLDAMMRYTAAGNLLIVGNRTNAHELALKAGAAVLITGGFDTEEHVKKLADELQLPIISSSYDTFTVATMINRAIYDQLIKKEIVLVEDILTPVDDTIYLKVNDTTEVWHEHNRETMHSRFPVVDDNRKIQGMVTSKDILGQKPNTHIDKIMTKNPMTVSGKTSVASAAHMMVWEGIEVLPVVDDSNRLEGIISRQDVLKALQMVQRQPQVGETIDDIVTSQLVLTNGKNKGEEIYQCGVTPQMTNHLGTISYGVFTTIVTEAANRVLRTYKKGDLVVENMTIYFIKPVQIDSMLEIYPKVLEVGRKFGKVDVEVFNEGTLVGKAMMMCQLIDRS</sequence>
<feature type="domain" description="CBS" evidence="3">
    <location>
        <begin position="195"/>
        <end position="254"/>
    </location>
</feature>
<organism evidence="4 5">
    <name type="scientific">Pseudoneobacillus rhizosphaerae</name>
    <dbReference type="NCBI Taxonomy" id="2880968"/>
    <lineage>
        <taxon>Bacteria</taxon>
        <taxon>Bacillati</taxon>
        <taxon>Bacillota</taxon>
        <taxon>Bacilli</taxon>
        <taxon>Bacillales</taxon>
        <taxon>Bacillaceae</taxon>
        <taxon>Pseudoneobacillus</taxon>
    </lineage>
</organism>
<evidence type="ECO:0000313" key="5">
    <source>
        <dbReference type="Proteomes" id="UP000789845"/>
    </source>
</evidence>
<gene>
    <name evidence="4" type="primary">IMPDH_2</name>
    <name evidence="4" type="ORF">NEOCIP111885_02607</name>
</gene>
<evidence type="ECO:0000256" key="1">
    <source>
        <dbReference type="ARBA" id="ARBA00023122"/>
    </source>
</evidence>
<dbReference type="Pfam" id="PF07085">
    <property type="entry name" value="DRTGG"/>
    <property type="match status" value="1"/>
</dbReference>
<dbReference type="Gene3D" id="3.40.1390.20">
    <property type="entry name" value="HprK N-terminal domain-like"/>
    <property type="match status" value="1"/>
</dbReference>
<keyword evidence="1 2" id="KW-0129">CBS domain</keyword>
<dbReference type="Gene3D" id="1.10.10.10">
    <property type="entry name" value="Winged helix-like DNA-binding domain superfamily/Winged helix DNA-binding domain"/>
    <property type="match status" value="1"/>
</dbReference>
<evidence type="ECO:0000313" key="4">
    <source>
        <dbReference type="EMBL" id="CAG9608889.1"/>
    </source>
</evidence>
<evidence type="ECO:0000259" key="3">
    <source>
        <dbReference type="PROSITE" id="PS51371"/>
    </source>
</evidence>
<dbReference type="PANTHER" id="PTHR43080:SF2">
    <property type="entry name" value="CBS DOMAIN-CONTAINING PROTEIN"/>
    <property type="match status" value="1"/>
</dbReference>
<reference evidence="4" key="1">
    <citation type="submission" date="2021-10" db="EMBL/GenBank/DDBJ databases">
        <authorList>
            <person name="Criscuolo A."/>
        </authorList>
    </citation>
    <scope>NUCLEOTIDE SEQUENCE</scope>
    <source>
        <strain evidence="4">CIP111885</strain>
    </source>
</reference>
<dbReference type="AlphaFoldDB" id="A0A9C7GAG5"/>
<dbReference type="Proteomes" id="UP000789845">
    <property type="component" value="Unassembled WGS sequence"/>
</dbReference>
<dbReference type="InterPro" id="IPR036390">
    <property type="entry name" value="WH_DNA-bd_sf"/>
</dbReference>
<keyword evidence="4" id="KW-0560">Oxidoreductase</keyword>